<evidence type="ECO:0008006" key="3">
    <source>
        <dbReference type="Google" id="ProtNLM"/>
    </source>
</evidence>
<comment type="caution">
    <text evidence="1">The sequence shown here is derived from an EMBL/GenBank/DDBJ whole genome shotgun (WGS) entry which is preliminary data.</text>
</comment>
<protein>
    <recommendedName>
        <fullName evidence="3">Glycosyltransferase family 25 protein</fullName>
    </recommendedName>
</protein>
<name>A0A9P9WTB7_9PEZI</name>
<keyword evidence="2" id="KW-1185">Reference proteome</keyword>
<dbReference type="AlphaFoldDB" id="A0A9P9WTB7"/>
<organism evidence="1 2">
    <name type="scientific">Neoarthrinium moseri</name>
    <dbReference type="NCBI Taxonomy" id="1658444"/>
    <lineage>
        <taxon>Eukaryota</taxon>
        <taxon>Fungi</taxon>
        <taxon>Dikarya</taxon>
        <taxon>Ascomycota</taxon>
        <taxon>Pezizomycotina</taxon>
        <taxon>Sordariomycetes</taxon>
        <taxon>Xylariomycetidae</taxon>
        <taxon>Amphisphaeriales</taxon>
        <taxon>Apiosporaceae</taxon>
        <taxon>Neoarthrinium</taxon>
    </lineage>
</organism>
<dbReference type="EMBL" id="JAFIMR010000005">
    <property type="protein sequence ID" value="KAI1878939.1"/>
    <property type="molecule type" value="Genomic_DNA"/>
</dbReference>
<dbReference type="Proteomes" id="UP000829685">
    <property type="component" value="Unassembled WGS sequence"/>
</dbReference>
<evidence type="ECO:0000313" key="1">
    <source>
        <dbReference type="EMBL" id="KAI1878939.1"/>
    </source>
</evidence>
<proteinExistence type="predicted"/>
<evidence type="ECO:0000313" key="2">
    <source>
        <dbReference type="Proteomes" id="UP000829685"/>
    </source>
</evidence>
<gene>
    <name evidence="1" type="ORF">JX265_003116</name>
</gene>
<accession>A0A9P9WTB7</accession>
<sequence>MPFPPRDAAANSTLGFEKLVAVSVDPSWRTRGLHAAAKLTGLDITIPPQPQVSDEFVRAFQNLGAAEGQRTPQPGSARAWLAHLDLLKYVITSQVETALIVEDDVDWDVRLRDQMRLISDNVRNYTHTHEEDTTPFGLDWDVLWLGHCGSVTEDSMPHPLVYADDTRCEAELYSGWSKYFLQDKVPAGHRQVQASFVTVCTFAYGVTKASAQKLLALLSKGGDEAFDVSLSAYCRDGSLHCLVINPQVFNHYEPPAQHGYTSEVHAGDGLGRSAEEPDFEKVKGATGNIVESARCSALFNETCMRPPSDM</sequence>
<reference evidence="1" key="1">
    <citation type="submission" date="2021-03" db="EMBL/GenBank/DDBJ databases">
        <title>Revisited historic fungal species revealed as producer of novel bioactive compounds through whole genome sequencing and comparative genomics.</title>
        <authorList>
            <person name="Vignolle G.A."/>
            <person name="Hochenegger N."/>
            <person name="Mach R.L."/>
            <person name="Mach-Aigner A.R."/>
            <person name="Javad Rahimi M."/>
            <person name="Salim K.A."/>
            <person name="Chan C.M."/>
            <person name="Lim L.B.L."/>
            <person name="Cai F."/>
            <person name="Druzhinina I.S."/>
            <person name="U'Ren J.M."/>
            <person name="Derntl C."/>
        </authorList>
    </citation>
    <scope>NUCLEOTIDE SEQUENCE</scope>
    <source>
        <strain evidence="1">TUCIM 5799</strain>
    </source>
</reference>